<dbReference type="NCBIfam" id="NF002074">
    <property type="entry name" value="PRK00913.1-4"/>
    <property type="match status" value="1"/>
</dbReference>
<protein>
    <recommendedName>
        <fullName evidence="8">Probable cytosol aminopeptidase</fullName>
        <ecNumber evidence="8">3.4.11.1</ecNumber>
    </recommendedName>
    <alternativeName>
        <fullName evidence="8">Leucine aminopeptidase</fullName>
        <shortName evidence="8">LAP</shortName>
        <ecNumber evidence="8">3.4.11.10</ecNumber>
    </alternativeName>
    <alternativeName>
        <fullName evidence="8">Leucyl aminopeptidase</fullName>
    </alternativeName>
</protein>
<keyword evidence="4 8" id="KW-0031">Aminopeptidase</keyword>
<sequence>MDIHVSSAAPLELKTPCLILGIHESRRPSPAILALNAHLAGAISRAFRDREFRGKAGEKLLLHPPDLPAERILLLGLGPARERKFDLRRELAGAAAFLHERGLRACALDLASLPARQLPVSDLAQLAGEAVILAGYHFRRYRSQDREKPLPAPLKLTLRVPRRDQVKEAKAGAVVAEAICQGVILARDLVNEPGNVKSPEELARRARKLAEETSLDCTVLDRPELEREGFGALLGVAQGSVREPRLIVLEYRGAGETQQPIALIGKGVVFDAGGISLKPAEKMDEMKMDMAGGAAVFGTLSAAARLQLPVNLVGLVPAVENLPSGSAIRPGDILTSLSGKTIEVLNTDAEGRLILADTLTYAKRFAPRAVIDIATLTGACIIALGHEASAVLGNHDGLIRALGNAGERCGERLWQLPLWEEYAKLLKSEVADLKNTAGRPAGTITAAAFLQAFAEDFSWAHLDIAGTAWEEKGVPGRTQGGTGVGVRLLIQYLRDGLHPAKTS</sequence>
<keyword evidence="8" id="KW-0963">Cytoplasm</keyword>
<dbReference type="EMBL" id="VJVV01000002">
    <property type="protein sequence ID" value="TRO83195.1"/>
    <property type="molecule type" value="Genomic_DNA"/>
</dbReference>
<evidence type="ECO:0000256" key="3">
    <source>
        <dbReference type="ARBA" id="ARBA00009528"/>
    </source>
</evidence>
<comment type="catalytic activity">
    <reaction evidence="2 8">
        <text>Release of an N-terminal amino acid, preferentially leucine, but not glutamic or aspartic acids.</text>
        <dbReference type="EC" id="3.4.11.10"/>
    </reaction>
</comment>
<dbReference type="GO" id="GO:0006508">
    <property type="term" value="P:proteolysis"/>
    <property type="evidence" value="ECO:0007669"/>
    <property type="project" value="UniProtKB-KW"/>
</dbReference>
<comment type="catalytic activity">
    <reaction evidence="1 8">
        <text>Release of an N-terminal amino acid, Xaa-|-Yaa-, in which Xaa is preferably Leu, but may be other amino acids including Pro although not Arg or Lys, and Yaa may be Pro. Amino acid amides and methyl esters are also readily hydrolyzed, but rates on arylamides are exceedingly low.</text>
        <dbReference type="EC" id="3.4.11.1"/>
    </reaction>
</comment>
<dbReference type="GO" id="GO:0005737">
    <property type="term" value="C:cytoplasm"/>
    <property type="evidence" value="ECO:0007669"/>
    <property type="project" value="UniProtKB-SubCell"/>
</dbReference>
<evidence type="ECO:0000256" key="2">
    <source>
        <dbReference type="ARBA" id="ARBA00000967"/>
    </source>
</evidence>
<dbReference type="SUPFAM" id="SSF52949">
    <property type="entry name" value="Macro domain-like"/>
    <property type="match status" value="1"/>
</dbReference>
<dbReference type="Proteomes" id="UP000317155">
    <property type="component" value="Unassembled WGS sequence"/>
</dbReference>
<feature type="binding site" evidence="8">
    <location>
        <position position="266"/>
    </location>
    <ligand>
        <name>Mn(2+)</name>
        <dbReference type="ChEBI" id="CHEBI:29035"/>
        <label>2</label>
    </ligand>
</feature>
<dbReference type="HAMAP" id="MF_00181">
    <property type="entry name" value="Cytosol_peptidase_M17"/>
    <property type="match status" value="1"/>
</dbReference>
<keyword evidence="5 8" id="KW-0645">Protease</keyword>
<dbReference type="RefSeq" id="WP_092055837.1">
    <property type="nucleotide sequence ID" value="NZ_FOJJ01000012.1"/>
</dbReference>
<comment type="similarity">
    <text evidence="3 8">Belongs to the peptidase M17 family.</text>
</comment>
<dbReference type="InterPro" id="IPR011356">
    <property type="entry name" value="Leucine_aapep/pepB"/>
</dbReference>
<keyword evidence="7 8" id="KW-0464">Manganese</keyword>
<evidence type="ECO:0000256" key="4">
    <source>
        <dbReference type="ARBA" id="ARBA00022438"/>
    </source>
</evidence>
<dbReference type="InterPro" id="IPR000819">
    <property type="entry name" value="Peptidase_M17_C"/>
</dbReference>
<evidence type="ECO:0000256" key="6">
    <source>
        <dbReference type="ARBA" id="ARBA00022801"/>
    </source>
</evidence>
<feature type="domain" description="Cytosol aminopeptidase" evidence="9">
    <location>
        <begin position="346"/>
        <end position="353"/>
    </location>
</feature>
<dbReference type="InterPro" id="IPR023042">
    <property type="entry name" value="Peptidase_M17_leu_NH2_pept"/>
</dbReference>
<evidence type="ECO:0000259" key="9">
    <source>
        <dbReference type="PROSITE" id="PS00631"/>
    </source>
</evidence>
<dbReference type="Pfam" id="PF00883">
    <property type="entry name" value="Peptidase_M17"/>
    <property type="match status" value="1"/>
</dbReference>
<dbReference type="EC" id="3.4.11.1" evidence="8"/>
<dbReference type="Gene3D" id="3.40.630.10">
    <property type="entry name" value="Zn peptidases"/>
    <property type="match status" value="1"/>
</dbReference>
<feature type="binding site" evidence="8">
    <location>
        <position position="289"/>
    </location>
    <ligand>
        <name>Mn(2+)</name>
        <dbReference type="ChEBI" id="CHEBI:29035"/>
        <label>2</label>
    </ligand>
</feature>
<dbReference type="SUPFAM" id="SSF53187">
    <property type="entry name" value="Zn-dependent exopeptidases"/>
    <property type="match status" value="1"/>
</dbReference>
<evidence type="ECO:0000256" key="1">
    <source>
        <dbReference type="ARBA" id="ARBA00000135"/>
    </source>
</evidence>
<dbReference type="GO" id="GO:0070006">
    <property type="term" value="F:metalloaminopeptidase activity"/>
    <property type="evidence" value="ECO:0007669"/>
    <property type="project" value="InterPro"/>
</dbReference>
<dbReference type="NCBIfam" id="NF002073">
    <property type="entry name" value="PRK00913.1-2"/>
    <property type="match status" value="1"/>
</dbReference>
<feature type="binding site" evidence="8">
    <location>
        <position position="271"/>
    </location>
    <ligand>
        <name>Mn(2+)</name>
        <dbReference type="ChEBI" id="CHEBI:29035"/>
        <label>1</label>
    </ligand>
</feature>
<evidence type="ECO:0000256" key="8">
    <source>
        <dbReference type="HAMAP-Rule" id="MF_00181"/>
    </source>
</evidence>
<gene>
    <name evidence="8" type="primary">pepA</name>
    <name evidence="10" type="ORF">FL622_03695</name>
</gene>
<dbReference type="InterPro" id="IPR008283">
    <property type="entry name" value="Peptidase_M17_N"/>
</dbReference>
<dbReference type="OrthoDB" id="9809354at2"/>
<name>A0A550JJ04_9BACT</name>
<dbReference type="PANTHER" id="PTHR11963:SF23">
    <property type="entry name" value="CYTOSOL AMINOPEPTIDASE"/>
    <property type="match status" value="1"/>
</dbReference>
<accession>A0A550JJ04</accession>
<proteinExistence type="inferred from homology"/>
<feature type="active site" evidence="8">
    <location>
        <position position="352"/>
    </location>
</feature>
<evidence type="ECO:0000256" key="5">
    <source>
        <dbReference type="ARBA" id="ARBA00022670"/>
    </source>
</evidence>
<keyword evidence="6 8" id="KW-0378">Hydrolase</keyword>
<feature type="binding site" evidence="8">
    <location>
        <position position="350"/>
    </location>
    <ligand>
        <name>Mn(2+)</name>
        <dbReference type="ChEBI" id="CHEBI:29035"/>
        <label>2</label>
    </ligand>
</feature>
<keyword evidence="11" id="KW-1185">Reference proteome</keyword>
<feature type="binding site" evidence="8">
    <location>
        <position position="350"/>
    </location>
    <ligand>
        <name>Mn(2+)</name>
        <dbReference type="ChEBI" id="CHEBI:29035"/>
        <label>1</label>
    </ligand>
</feature>
<dbReference type="PRINTS" id="PR00481">
    <property type="entry name" value="LAMNOPPTDASE"/>
</dbReference>
<feature type="active site" evidence="8">
    <location>
        <position position="278"/>
    </location>
</feature>
<comment type="caution">
    <text evidence="10">The sequence shown here is derived from an EMBL/GenBank/DDBJ whole genome shotgun (WGS) entry which is preliminary data.</text>
</comment>
<dbReference type="Pfam" id="PF02789">
    <property type="entry name" value="Peptidase_M17_N"/>
    <property type="match status" value="1"/>
</dbReference>
<evidence type="ECO:0000256" key="7">
    <source>
        <dbReference type="ARBA" id="ARBA00023211"/>
    </source>
</evidence>
<comment type="subcellular location">
    <subcellularLocation>
        <location evidence="8">Cytoplasm</location>
    </subcellularLocation>
</comment>
<dbReference type="NCBIfam" id="NF002077">
    <property type="entry name" value="PRK00913.2-4"/>
    <property type="match status" value="1"/>
</dbReference>
<dbReference type="PROSITE" id="PS00631">
    <property type="entry name" value="CYTOSOL_AP"/>
    <property type="match status" value="1"/>
</dbReference>
<dbReference type="PANTHER" id="PTHR11963">
    <property type="entry name" value="LEUCINE AMINOPEPTIDASE-RELATED"/>
    <property type="match status" value="1"/>
</dbReference>
<comment type="function">
    <text evidence="8">Presumably involved in the processing and regular turnover of intracellular proteins. Catalyzes the removal of unsubstituted N-terminal amino acids from various peptides.</text>
</comment>
<keyword evidence="8" id="KW-0479">Metal-binding</keyword>
<evidence type="ECO:0000313" key="11">
    <source>
        <dbReference type="Proteomes" id="UP000317155"/>
    </source>
</evidence>
<dbReference type="AlphaFoldDB" id="A0A550JJ04"/>
<dbReference type="CDD" id="cd00433">
    <property type="entry name" value="Peptidase_M17"/>
    <property type="match status" value="1"/>
</dbReference>
<dbReference type="Gene3D" id="3.40.220.10">
    <property type="entry name" value="Leucine Aminopeptidase, subunit E, domain 1"/>
    <property type="match status" value="1"/>
</dbReference>
<dbReference type="EC" id="3.4.11.10" evidence="8"/>
<organism evidence="10 11">
    <name type="scientific">Trichloromonas acetexigens</name>
    <dbReference type="NCBI Taxonomy" id="38815"/>
    <lineage>
        <taxon>Bacteria</taxon>
        <taxon>Pseudomonadati</taxon>
        <taxon>Thermodesulfobacteriota</taxon>
        <taxon>Desulfuromonadia</taxon>
        <taxon>Desulfuromonadales</taxon>
        <taxon>Trichloromonadaceae</taxon>
        <taxon>Trichloromonas</taxon>
    </lineage>
</organism>
<feature type="binding site" evidence="8">
    <location>
        <position position="271"/>
    </location>
    <ligand>
        <name>Mn(2+)</name>
        <dbReference type="ChEBI" id="CHEBI:29035"/>
        <label>2</label>
    </ligand>
</feature>
<evidence type="ECO:0000313" key="10">
    <source>
        <dbReference type="EMBL" id="TRO83195.1"/>
    </source>
</evidence>
<dbReference type="GO" id="GO:0030145">
    <property type="term" value="F:manganese ion binding"/>
    <property type="evidence" value="ECO:0007669"/>
    <property type="project" value="UniProtKB-UniRule"/>
</dbReference>
<reference evidence="10 11" key="1">
    <citation type="submission" date="2019-07" db="EMBL/GenBank/DDBJ databases">
        <title>Insights of Desulfuromonas acetexigens electromicrobiology.</title>
        <authorList>
            <person name="Katuri K."/>
            <person name="Sapireddy V."/>
            <person name="Shaw D.R."/>
            <person name="Saikaly P."/>
        </authorList>
    </citation>
    <scope>NUCLEOTIDE SEQUENCE [LARGE SCALE GENOMIC DNA]</scope>
    <source>
        <strain evidence="10 11">2873</strain>
    </source>
</reference>
<feature type="binding site" evidence="8">
    <location>
        <position position="348"/>
    </location>
    <ligand>
        <name>Mn(2+)</name>
        <dbReference type="ChEBI" id="CHEBI:29035"/>
        <label>1</label>
    </ligand>
</feature>
<comment type="cofactor">
    <cofactor evidence="8">
        <name>Mn(2+)</name>
        <dbReference type="ChEBI" id="CHEBI:29035"/>
    </cofactor>
    <text evidence="8">Binds 2 manganese ions per subunit.</text>
</comment>
<dbReference type="InterPro" id="IPR043472">
    <property type="entry name" value="Macro_dom-like"/>
</dbReference>